<dbReference type="AlphaFoldDB" id="C1MTZ9"/>
<name>C1MTZ9_MICPC</name>
<dbReference type="GeneID" id="9684564"/>
<evidence type="ECO:0000313" key="3">
    <source>
        <dbReference type="Proteomes" id="UP000001876"/>
    </source>
</evidence>
<dbReference type="Proteomes" id="UP000001876">
    <property type="component" value="Unassembled WGS sequence"/>
</dbReference>
<dbReference type="OrthoDB" id="10555154at2759"/>
<sequence length="274" mass="29333">MTCPRAEMRALACSTAARYGAPPASRGGGASTSSAGHRPRCRASTSTSTSTRAAASPSPSPSLSSSDAPPSRFLTFRVAKTLRVPVFEPRDIASARGNSPKSLERWTRTPRNVMGVVFTADDIAELREGTWRVQVTRMPLLQWELSPEFDLRVLPPEASTIPGGVRMQSDALRFADANSAERLPPGFKDMDLWERIDATLYVDRDGGGGGGGDAAAVCADLDVQIAADIPSFLRLIPYFEKIGESAIGTSIDIVGAGARTRVQDAYVRWTTTTT</sequence>
<evidence type="ECO:0000256" key="1">
    <source>
        <dbReference type="SAM" id="MobiDB-lite"/>
    </source>
</evidence>
<dbReference type="OMA" id="EWRISVI"/>
<proteinExistence type="predicted"/>
<dbReference type="EMBL" id="GG663740">
    <property type="protein sequence ID" value="EEH56241.1"/>
    <property type="molecule type" value="Genomic_DNA"/>
</dbReference>
<organism evidence="3">
    <name type="scientific">Micromonas pusilla (strain CCMP1545)</name>
    <name type="common">Picoplanktonic green alga</name>
    <dbReference type="NCBI Taxonomy" id="564608"/>
    <lineage>
        <taxon>Eukaryota</taxon>
        <taxon>Viridiplantae</taxon>
        <taxon>Chlorophyta</taxon>
        <taxon>Mamiellophyceae</taxon>
        <taxon>Mamiellales</taxon>
        <taxon>Mamiellaceae</taxon>
        <taxon>Micromonas</taxon>
    </lineage>
</organism>
<dbReference type="KEGG" id="mpp:MICPUCDRAFT_40099"/>
<dbReference type="Pfam" id="PF09366">
    <property type="entry name" value="DUF1997"/>
    <property type="match status" value="1"/>
</dbReference>
<evidence type="ECO:0000313" key="2">
    <source>
        <dbReference type="EMBL" id="EEH56241.1"/>
    </source>
</evidence>
<keyword evidence="3" id="KW-1185">Reference proteome</keyword>
<gene>
    <name evidence="2" type="ORF">MICPUCDRAFT_40099</name>
</gene>
<feature type="region of interest" description="Disordered" evidence="1">
    <location>
        <begin position="16"/>
        <end position="70"/>
    </location>
</feature>
<reference evidence="2 3" key="1">
    <citation type="journal article" date="2009" name="Science">
        <title>Green evolution and dynamic adaptations revealed by genomes of the marine picoeukaryotes Micromonas.</title>
        <authorList>
            <person name="Worden A.Z."/>
            <person name="Lee J.H."/>
            <person name="Mock T."/>
            <person name="Rouze P."/>
            <person name="Simmons M.P."/>
            <person name="Aerts A.L."/>
            <person name="Allen A.E."/>
            <person name="Cuvelier M.L."/>
            <person name="Derelle E."/>
            <person name="Everett M.V."/>
            <person name="Foulon E."/>
            <person name="Grimwood J."/>
            <person name="Gundlach H."/>
            <person name="Henrissat B."/>
            <person name="Napoli C."/>
            <person name="McDonald S.M."/>
            <person name="Parker M.S."/>
            <person name="Rombauts S."/>
            <person name="Salamov A."/>
            <person name="Von Dassow P."/>
            <person name="Badger J.H."/>
            <person name="Coutinho P.M."/>
            <person name="Demir E."/>
            <person name="Dubchak I."/>
            <person name="Gentemann C."/>
            <person name="Eikrem W."/>
            <person name="Gready J.E."/>
            <person name="John U."/>
            <person name="Lanier W."/>
            <person name="Lindquist E.A."/>
            <person name="Lucas S."/>
            <person name="Mayer K.F."/>
            <person name="Moreau H."/>
            <person name="Not F."/>
            <person name="Otillar R."/>
            <person name="Panaud O."/>
            <person name="Pangilinan J."/>
            <person name="Paulsen I."/>
            <person name="Piegu B."/>
            <person name="Poliakov A."/>
            <person name="Robbens S."/>
            <person name="Schmutz J."/>
            <person name="Toulza E."/>
            <person name="Wyss T."/>
            <person name="Zelensky A."/>
            <person name="Zhou K."/>
            <person name="Armbrust E.V."/>
            <person name="Bhattacharya D."/>
            <person name="Goodenough U.W."/>
            <person name="Van de Peer Y."/>
            <person name="Grigoriev I.V."/>
        </authorList>
    </citation>
    <scope>NUCLEOTIDE SEQUENCE [LARGE SCALE GENOMIC DNA]</scope>
    <source>
        <strain evidence="2 3">CCMP1545</strain>
    </source>
</reference>
<dbReference type="RefSeq" id="XP_003059109.1">
    <property type="nucleotide sequence ID" value="XM_003059063.1"/>
</dbReference>
<protein>
    <submittedName>
        <fullName evidence="2">Predicted protein</fullName>
    </submittedName>
</protein>
<accession>C1MTZ9</accession>
<dbReference type="InterPro" id="IPR018971">
    <property type="entry name" value="DUF1997"/>
</dbReference>